<proteinExistence type="predicted"/>
<accession>A0ABP9JU27</accession>
<sequence length="187" mass="20564">MSRLKPRTPQPAQQTSQPSRGTDTPRPVDTSGPTLATHRVTYSDRLKVFIGPGEVIYNFLRPLRRLDGYHRYTIDMTCLPEPMRATEITQVVSSAPGRDYLRCTGSADAMAIEMSATSHGVTRRYTIGRGGDRTGLPDTDVSAPSGVHVPRVYSDEVFTAEEASEIFTSYFQSGSVAPGFYLRETVA</sequence>
<keyword evidence="3" id="KW-1185">Reference proteome</keyword>
<evidence type="ECO:0000256" key="1">
    <source>
        <dbReference type="SAM" id="MobiDB-lite"/>
    </source>
</evidence>
<name>A0ABP9JU27_9NOCA</name>
<feature type="compositionally biased region" description="Low complexity" evidence="1">
    <location>
        <begin position="10"/>
        <end position="20"/>
    </location>
</feature>
<comment type="caution">
    <text evidence="2">The sequence shown here is derived from an EMBL/GenBank/DDBJ whole genome shotgun (WGS) entry which is preliminary data.</text>
</comment>
<evidence type="ECO:0000313" key="2">
    <source>
        <dbReference type="EMBL" id="GAA5042304.1"/>
    </source>
</evidence>
<organism evidence="2 3">
    <name type="scientific">Nocardia callitridis</name>
    <dbReference type="NCBI Taxonomy" id="648753"/>
    <lineage>
        <taxon>Bacteria</taxon>
        <taxon>Bacillati</taxon>
        <taxon>Actinomycetota</taxon>
        <taxon>Actinomycetes</taxon>
        <taxon>Mycobacteriales</taxon>
        <taxon>Nocardiaceae</taxon>
        <taxon>Nocardia</taxon>
    </lineage>
</organism>
<protein>
    <submittedName>
        <fullName evidence="2">Uncharacterized protein</fullName>
    </submittedName>
</protein>
<dbReference type="RefSeq" id="WP_345493080.1">
    <property type="nucleotide sequence ID" value="NZ_BAABJM010000001.1"/>
</dbReference>
<evidence type="ECO:0000313" key="3">
    <source>
        <dbReference type="Proteomes" id="UP001500603"/>
    </source>
</evidence>
<dbReference type="EMBL" id="BAABJM010000001">
    <property type="protein sequence ID" value="GAA5042304.1"/>
    <property type="molecule type" value="Genomic_DNA"/>
</dbReference>
<dbReference type="Proteomes" id="UP001500603">
    <property type="component" value="Unassembled WGS sequence"/>
</dbReference>
<gene>
    <name evidence="2" type="ORF">GCM10023318_02390</name>
</gene>
<feature type="region of interest" description="Disordered" evidence="1">
    <location>
        <begin position="1"/>
        <end position="35"/>
    </location>
</feature>
<reference evidence="3" key="1">
    <citation type="journal article" date="2019" name="Int. J. Syst. Evol. Microbiol.">
        <title>The Global Catalogue of Microorganisms (GCM) 10K type strain sequencing project: providing services to taxonomists for standard genome sequencing and annotation.</title>
        <authorList>
            <consortium name="The Broad Institute Genomics Platform"/>
            <consortium name="The Broad Institute Genome Sequencing Center for Infectious Disease"/>
            <person name="Wu L."/>
            <person name="Ma J."/>
        </authorList>
    </citation>
    <scope>NUCLEOTIDE SEQUENCE [LARGE SCALE GENOMIC DNA]</scope>
    <source>
        <strain evidence="3">JCM 18298</strain>
    </source>
</reference>